<protein>
    <submittedName>
        <fullName evidence="10">Cytochrome P450</fullName>
    </submittedName>
</protein>
<evidence type="ECO:0000256" key="9">
    <source>
        <dbReference type="SAM" id="Phobius"/>
    </source>
</evidence>
<dbReference type="EMBL" id="MU150245">
    <property type="protein sequence ID" value="KAF9465832.1"/>
    <property type="molecule type" value="Genomic_DNA"/>
</dbReference>
<dbReference type="InterPro" id="IPR050121">
    <property type="entry name" value="Cytochrome_P450_monoxygenase"/>
</dbReference>
<dbReference type="InterPro" id="IPR002401">
    <property type="entry name" value="Cyt_P450_E_grp-I"/>
</dbReference>
<dbReference type="Pfam" id="PF00067">
    <property type="entry name" value="p450"/>
    <property type="match status" value="1"/>
</dbReference>
<organism evidence="10 11">
    <name type="scientific">Collybia nuda</name>
    <dbReference type="NCBI Taxonomy" id="64659"/>
    <lineage>
        <taxon>Eukaryota</taxon>
        <taxon>Fungi</taxon>
        <taxon>Dikarya</taxon>
        <taxon>Basidiomycota</taxon>
        <taxon>Agaricomycotina</taxon>
        <taxon>Agaricomycetes</taxon>
        <taxon>Agaricomycetidae</taxon>
        <taxon>Agaricales</taxon>
        <taxon>Tricholomatineae</taxon>
        <taxon>Clitocybaceae</taxon>
        <taxon>Collybia</taxon>
    </lineage>
</organism>
<dbReference type="GO" id="GO:0020037">
    <property type="term" value="F:heme binding"/>
    <property type="evidence" value="ECO:0007669"/>
    <property type="project" value="InterPro"/>
</dbReference>
<dbReference type="PRINTS" id="PR00463">
    <property type="entry name" value="EP450I"/>
</dbReference>
<keyword evidence="5" id="KW-0560">Oxidoreductase</keyword>
<dbReference type="GO" id="GO:0016705">
    <property type="term" value="F:oxidoreductase activity, acting on paired donors, with incorporation or reduction of molecular oxygen"/>
    <property type="evidence" value="ECO:0007669"/>
    <property type="project" value="InterPro"/>
</dbReference>
<name>A0A9P6CH49_9AGAR</name>
<keyword evidence="4 8" id="KW-0479">Metal-binding</keyword>
<gene>
    <name evidence="10" type="ORF">BDZ94DRAFT_1214284</name>
</gene>
<keyword evidence="6 8" id="KW-0408">Iron</keyword>
<dbReference type="CDD" id="cd11061">
    <property type="entry name" value="CYP67-like"/>
    <property type="match status" value="1"/>
</dbReference>
<evidence type="ECO:0000256" key="3">
    <source>
        <dbReference type="ARBA" id="ARBA00010617"/>
    </source>
</evidence>
<dbReference type="GO" id="GO:0004497">
    <property type="term" value="F:monooxygenase activity"/>
    <property type="evidence" value="ECO:0007669"/>
    <property type="project" value="UniProtKB-KW"/>
</dbReference>
<keyword evidence="8" id="KW-0349">Heme</keyword>
<accession>A0A9P6CH49</accession>
<keyword evidence="9" id="KW-0472">Membrane</keyword>
<evidence type="ECO:0000256" key="2">
    <source>
        <dbReference type="ARBA" id="ARBA00005179"/>
    </source>
</evidence>
<keyword evidence="9" id="KW-1133">Transmembrane helix</keyword>
<evidence type="ECO:0000256" key="6">
    <source>
        <dbReference type="ARBA" id="ARBA00023004"/>
    </source>
</evidence>
<dbReference type="Gene3D" id="1.10.630.10">
    <property type="entry name" value="Cytochrome P450"/>
    <property type="match status" value="1"/>
</dbReference>
<keyword evidence="11" id="KW-1185">Reference proteome</keyword>
<dbReference type="Proteomes" id="UP000807353">
    <property type="component" value="Unassembled WGS sequence"/>
</dbReference>
<dbReference type="InterPro" id="IPR001128">
    <property type="entry name" value="Cyt_P450"/>
</dbReference>
<evidence type="ECO:0000256" key="5">
    <source>
        <dbReference type="ARBA" id="ARBA00023002"/>
    </source>
</evidence>
<evidence type="ECO:0000256" key="1">
    <source>
        <dbReference type="ARBA" id="ARBA00001971"/>
    </source>
</evidence>
<dbReference type="OrthoDB" id="6692864at2759"/>
<dbReference type="PRINTS" id="PR00385">
    <property type="entry name" value="P450"/>
</dbReference>
<evidence type="ECO:0000313" key="11">
    <source>
        <dbReference type="Proteomes" id="UP000807353"/>
    </source>
</evidence>
<feature type="transmembrane region" description="Helical" evidence="9">
    <location>
        <begin position="45"/>
        <end position="63"/>
    </location>
</feature>
<sequence length="558" mass="62618">MAFLDFVHSLMSRDFTMSASPNSLLQVIAMGVTTHLYFRKFEPQNPIALIAILVSEPILYIVVQNPTTLNAFDVFYIYTAFLLSVGLSIVLYRLSPFHPLAGFPGPVMNKITQFRSIWIQWEGHQYLINKRLHEKYGAFVRVGPNELSVTDIDIALAILGPGGLPKGRFYEARHDPRAPGNVLVLRGQAHTDRRRIWSRAFTNESLEEYDEPLLKRVQYLIDRLAGAPAPTDLSLVISLFALDFMSDMAFGGGFDMLRDDSDGLEVRSMFDKFGISLSLLCHAPWAVSTLVHLPALSKNILKLRKFAVEWGTNRILRGAVTKDLWYHLYDEAGLEKEKPSTRQVIAEGSLAMVAGSDTTATCLASLFYFLLCYPKCYQRLQAEIDEVFPPGSGVSNMLKHIANLPYLTACINETLRLLPPVPTNGPRQVPYGSGRRIFGGRFIPEGTQVYTPPYSIHRDPRYFSPLTEEFVPERWLPGGISEDQVHNLSAFIPFSHGPANCVGRSLARKEMMAVASAILHKFDIHAADGFDSREWPEGLRDHFVTIRGPLLVNLASRF</sequence>
<reference evidence="10" key="1">
    <citation type="submission" date="2020-11" db="EMBL/GenBank/DDBJ databases">
        <authorList>
            <consortium name="DOE Joint Genome Institute"/>
            <person name="Ahrendt S."/>
            <person name="Riley R."/>
            <person name="Andreopoulos W."/>
            <person name="Labutti K."/>
            <person name="Pangilinan J."/>
            <person name="Ruiz-Duenas F.J."/>
            <person name="Barrasa J.M."/>
            <person name="Sanchez-Garcia M."/>
            <person name="Camarero S."/>
            <person name="Miyauchi S."/>
            <person name="Serrano A."/>
            <person name="Linde D."/>
            <person name="Babiker R."/>
            <person name="Drula E."/>
            <person name="Ayuso-Fernandez I."/>
            <person name="Pacheco R."/>
            <person name="Padilla G."/>
            <person name="Ferreira P."/>
            <person name="Barriuso J."/>
            <person name="Kellner H."/>
            <person name="Castanera R."/>
            <person name="Alfaro M."/>
            <person name="Ramirez L."/>
            <person name="Pisabarro A.G."/>
            <person name="Kuo A."/>
            <person name="Tritt A."/>
            <person name="Lipzen A."/>
            <person name="He G."/>
            <person name="Yan M."/>
            <person name="Ng V."/>
            <person name="Cullen D."/>
            <person name="Martin F."/>
            <person name="Rosso M.-N."/>
            <person name="Henrissat B."/>
            <person name="Hibbett D."/>
            <person name="Martinez A.T."/>
            <person name="Grigoriev I.V."/>
        </authorList>
    </citation>
    <scope>NUCLEOTIDE SEQUENCE</scope>
    <source>
        <strain evidence="10">CBS 247.69</strain>
    </source>
</reference>
<keyword evidence="9" id="KW-0812">Transmembrane</keyword>
<feature type="transmembrane region" description="Helical" evidence="9">
    <location>
        <begin position="75"/>
        <end position="94"/>
    </location>
</feature>
<comment type="caution">
    <text evidence="10">The sequence shown here is derived from an EMBL/GenBank/DDBJ whole genome shotgun (WGS) entry which is preliminary data.</text>
</comment>
<dbReference type="PANTHER" id="PTHR24305">
    <property type="entry name" value="CYTOCHROME P450"/>
    <property type="match status" value="1"/>
</dbReference>
<comment type="similarity">
    <text evidence="3">Belongs to the cytochrome P450 family.</text>
</comment>
<dbReference type="AlphaFoldDB" id="A0A9P6CH49"/>
<dbReference type="InterPro" id="IPR036396">
    <property type="entry name" value="Cyt_P450_sf"/>
</dbReference>
<dbReference type="GO" id="GO:0005506">
    <property type="term" value="F:iron ion binding"/>
    <property type="evidence" value="ECO:0007669"/>
    <property type="project" value="InterPro"/>
</dbReference>
<proteinExistence type="inferred from homology"/>
<keyword evidence="7" id="KW-0503">Monooxygenase</keyword>
<evidence type="ECO:0000256" key="8">
    <source>
        <dbReference type="PIRSR" id="PIRSR602401-1"/>
    </source>
</evidence>
<evidence type="ECO:0000313" key="10">
    <source>
        <dbReference type="EMBL" id="KAF9465832.1"/>
    </source>
</evidence>
<comment type="pathway">
    <text evidence="2">Secondary metabolite biosynthesis.</text>
</comment>
<comment type="cofactor">
    <cofactor evidence="1 8">
        <name>heme</name>
        <dbReference type="ChEBI" id="CHEBI:30413"/>
    </cofactor>
</comment>
<dbReference type="SUPFAM" id="SSF48264">
    <property type="entry name" value="Cytochrome P450"/>
    <property type="match status" value="1"/>
</dbReference>
<evidence type="ECO:0000256" key="4">
    <source>
        <dbReference type="ARBA" id="ARBA00022723"/>
    </source>
</evidence>
<dbReference type="PANTHER" id="PTHR24305:SF187">
    <property type="entry name" value="P450, PUTATIVE (EUROFUNG)-RELATED"/>
    <property type="match status" value="1"/>
</dbReference>
<feature type="binding site" description="axial binding residue" evidence="8">
    <location>
        <position position="501"/>
    </location>
    <ligand>
        <name>heme</name>
        <dbReference type="ChEBI" id="CHEBI:30413"/>
    </ligand>
    <ligandPart>
        <name>Fe</name>
        <dbReference type="ChEBI" id="CHEBI:18248"/>
    </ligandPart>
</feature>
<evidence type="ECO:0000256" key="7">
    <source>
        <dbReference type="ARBA" id="ARBA00023033"/>
    </source>
</evidence>